<dbReference type="RefSeq" id="XP_005833737.1">
    <property type="nucleotide sequence ID" value="XM_005833680.1"/>
</dbReference>
<name>L1JEM9_GUITC</name>
<keyword evidence="10" id="KW-1185">Reference proteome</keyword>
<dbReference type="Pfam" id="PF01490">
    <property type="entry name" value="Aa_trans"/>
    <property type="match status" value="1"/>
</dbReference>
<evidence type="ECO:0000313" key="10">
    <source>
        <dbReference type="Proteomes" id="UP000011087"/>
    </source>
</evidence>
<dbReference type="PaxDb" id="55529-EKX46757"/>
<feature type="transmembrane region" description="Helical" evidence="6">
    <location>
        <begin position="56"/>
        <end position="79"/>
    </location>
</feature>
<dbReference type="GO" id="GO:0015179">
    <property type="term" value="F:L-amino acid transmembrane transporter activity"/>
    <property type="evidence" value="ECO:0007669"/>
    <property type="project" value="TreeGrafter"/>
</dbReference>
<dbReference type="EnsemblProtists" id="EKX46757">
    <property type="protein sequence ID" value="EKX46757"/>
    <property type="gene ID" value="GUITHDRAFT_107531"/>
</dbReference>
<feature type="transmembrane region" description="Helical" evidence="6">
    <location>
        <begin position="85"/>
        <end position="106"/>
    </location>
</feature>
<feature type="region of interest" description="Disordered" evidence="5">
    <location>
        <begin position="531"/>
        <end position="599"/>
    </location>
</feature>
<feature type="transmembrane region" description="Helical" evidence="6">
    <location>
        <begin position="259"/>
        <end position="280"/>
    </location>
</feature>
<protein>
    <recommendedName>
        <fullName evidence="7">Amino acid transporter transmembrane domain-containing protein</fullName>
    </recommendedName>
</protein>
<dbReference type="PANTHER" id="PTHR22950:SF349">
    <property type="entry name" value="AMINO ACID TRANSPORTER TRANSMEMBRANE DOMAIN-CONTAINING PROTEIN"/>
    <property type="match status" value="1"/>
</dbReference>
<feature type="transmembrane region" description="Helical" evidence="6">
    <location>
        <begin position="327"/>
        <end position="347"/>
    </location>
</feature>
<dbReference type="STRING" id="905079.L1JEM9"/>
<feature type="transmembrane region" description="Helical" evidence="6">
    <location>
        <begin position="186"/>
        <end position="203"/>
    </location>
</feature>
<keyword evidence="2 6" id="KW-0812">Transmembrane</keyword>
<dbReference type="Proteomes" id="UP000011087">
    <property type="component" value="Unassembled WGS sequence"/>
</dbReference>
<feature type="transmembrane region" description="Helical" evidence="6">
    <location>
        <begin position="210"/>
        <end position="233"/>
    </location>
</feature>
<dbReference type="AlphaFoldDB" id="L1JEM9"/>
<feature type="compositionally biased region" description="Basic and acidic residues" evidence="5">
    <location>
        <begin position="551"/>
        <end position="583"/>
    </location>
</feature>
<dbReference type="OrthoDB" id="40134at2759"/>
<evidence type="ECO:0000313" key="9">
    <source>
        <dbReference type="EnsemblProtists" id="EKX46757"/>
    </source>
</evidence>
<dbReference type="HOGENOM" id="CLU_455951_0_0_1"/>
<keyword evidence="4 6" id="KW-0472">Membrane</keyword>
<feature type="domain" description="Amino acid transporter transmembrane" evidence="7">
    <location>
        <begin position="61"/>
        <end position="488"/>
    </location>
</feature>
<evidence type="ECO:0000256" key="4">
    <source>
        <dbReference type="ARBA" id="ARBA00023136"/>
    </source>
</evidence>
<feature type="transmembrane region" description="Helical" evidence="6">
    <location>
        <begin position="413"/>
        <end position="432"/>
    </location>
</feature>
<dbReference type="GO" id="GO:0005774">
    <property type="term" value="C:vacuolar membrane"/>
    <property type="evidence" value="ECO:0007669"/>
    <property type="project" value="TreeGrafter"/>
</dbReference>
<comment type="subcellular location">
    <subcellularLocation>
        <location evidence="1">Membrane</location>
        <topology evidence="1">Multi-pass membrane protein</topology>
    </subcellularLocation>
</comment>
<reference evidence="10" key="2">
    <citation type="submission" date="2012-11" db="EMBL/GenBank/DDBJ databases">
        <authorList>
            <person name="Kuo A."/>
            <person name="Curtis B.A."/>
            <person name="Tanifuji G."/>
            <person name="Burki F."/>
            <person name="Gruber A."/>
            <person name="Irimia M."/>
            <person name="Maruyama S."/>
            <person name="Arias M.C."/>
            <person name="Ball S.G."/>
            <person name="Gile G.H."/>
            <person name="Hirakawa Y."/>
            <person name="Hopkins J.F."/>
            <person name="Rensing S.A."/>
            <person name="Schmutz J."/>
            <person name="Symeonidi A."/>
            <person name="Elias M."/>
            <person name="Eveleigh R.J."/>
            <person name="Herman E.K."/>
            <person name="Klute M.J."/>
            <person name="Nakayama T."/>
            <person name="Obornik M."/>
            <person name="Reyes-Prieto A."/>
            <person name="Armbrust E.V."/>
            <person name="Aves S.J."/>
            <person name="Beiko R.G."/>
            <person name="Coutinho P."/>
            <person name="Dacks J.B."/>
            <person name="Durnford D.G."/>
            <person name="Fast N.M."/>
            <person name="Green B.R."/>
            <person name="Grisdale C."/>
            <person name="Hempe F."/>
            <person name="Henrissat B."/>
            <person name="Hoppner M.P."/>
            <person name="Ishida K.-I."/>
            <person name="Kim E."/>
            <person name="Koreny L."/>
            <person name="Kroth P.G."/>
            <person name="Liu Y."/>
            <person name="Malik S.-B."/>
            <person name="Maier U.G."/>
            <person name="McRose D."/>
            <person name="Mock T."/>
            <person name="Neilson J.A."/>
            <person name="Onodera N.T."/>
            <person name="Poole A.M."/>
            <person name="Pritham E.J."/>
            <person name="Richards T.A."/>
            <person name="Rocap G."/>
            <person name="Roy S.W."/>
            <person name="Sarai C."/>
            <person name="Schaack S."/>
            <person name="Shirato S."/>
            <person name="Slamovits C.H."/>
            <person name="Spencer D.F."/>
            <person name="Suzuki S."/>
            <person name="Worden A.Z."/>
            <person name="Zauner S."/>
            <person name="Barry K."/>
            <person name="Bell C."/>
            <person name="Bharti A.K."/>
            <person name="Crow J.A."/>
            <person name="Grimwood J."/>
            <person name="Kramer R."/>
            <person name="Lindquist E."/>
            <person name="Lucas S."/>
            <person name="Salamov A."/>
            <person name="McFadden G.I."/>
            <person name="Lane C.E."/>
            <person name="Keeling P.J."/>
            <person name="Gray M.W."/>
            <person name="Grigoriev I.V."/>
            <person name="Archibald J.M."/>
        </authorList>
    </citation>
    <scope>NUCLEOTIDE SEQUENCE</scope>
    <source>
        <strain evidence="10">CCMP2712</strain>
    </source>
</reference>
<feature type="compositionally biased region" description="Basic and acidic residues" evidence="5">
    <location>
        <begin position="531"/>
        <end position="544"/>
    </location>
</feature>
<feature type="transmembrane region" description="Helical" evidence="6">
    <location>
        <begin position="292"/>
        <end position="315"/>
    </location>
</feature>
<feature type="transmembrane region" description="Helical" evidence="6">
    <location>
        <begin position="438"/>
        <end position="457"/>
    </location>
</feature>
<dbReference type="OMA" id="WIRNISK"/>
<evidence type="ECO:0000259" key="7">
    <source>
        <dbReference type="Pfam" id="PF01490"/>
    </source>
</evidence>
<dbReference type="KEGG" id="gtt:GUITHDRAFT_107531"/>
<feature type="transmembrane region" description="Helical" evidence="6">
    <location>
        <begin position="469"/>
        <end position="488"/>
    </location>
</feature>
<dbReference type="GeneID" id="17303278"/>
<organism evidence="8">
    <name type="scientific">Guillardia theta (strain CCMP2712)</name>
    <name type="common">Cryptophyte</name>
    <dbReference type="NCBI Taxonomy" id="905079"/>
    <lineage>
        <taxon>Eukaryota</taxon>
        <taxon>Cryptophyceae</taxon>
        <taxon>Pyrenomonadales</taxon>
        <taxon>Geminigeraceae</taxon>
        <taxon>Guillardia</taxon>
    </lineage>
</organism>
<gene>
    <name evidence="8" type="ORF">GUITHDRAFT_107531</name>
</gene>
<reference evidence="8 10" key="1">
    <citation type="journal article" date="2012" name="Nature">
        <title>Algal genomes reveal evolutionary mosaicism and the fate of nucleomorphs.</title>
        <authorList>
            <consortium name="DOE Joint Genome Institute"/>
            <person name="Curtis B.A."/>
            <person name="Tanifuji G."/>
            <person name="Burki F."/>
            <person name="Gruber A."/>
            <person name="Irimia M."/>
            <person name="Maruyama S."/>
            <person name="Arias M.C."/>
            <person name="Ball S.G."/>
            <person name="Gile G.H."/>
            <person name="Hirakawa Y."/>
            <person name="Hopkins J.F."/>
            <person name="Kuo A."/>
            <person name="Rensing S.A."/>
            <person name="Schmutz J."/>
            <person name="Symeonidi A."/>
            <person name="Elias M."/>
            <person name="Eveleigh R.J."/>
            <person name="Herman E.K."/>
            <person name="Klute M.J."/>
            <person name="Nakayama T."/>
            <person name="Obornik M."/>
            <person name="Reyes-Prieto A."/>
            <person name="Armbrust E.V."/>
            <person name="Aves S.J."/>
            <person name="Beiko R.G."/>
            <person name="Coutinho P."/>
            <person name="Dacks J.B."/>
            <person name="Durnford D.G."/>
            <person name="Fast N.M."/>
            <person name="Green B.R."/>
            <person name="Grisdale C.J."/>
            <person name="Hempel F."/>
            <person name="Henrissat B."/>
            <person name="Hoppner M.P."/>
            <person name="Ishida K."/>
            <person name="Kim E."/>
            <person name="Koreny L."/>
            <person name="Kroth P.G."/>
            <person name="Liu Y."/>
            <person name="Malik S.B."/>
            <person name="Maier U.G."/>
            <person name="McRose D."/>
            <person name="Mock T."/>
            <person name="Neilson J.A."/>
            <person name="Onodera N.T."/>
            <person name="Poole A.M."/>
            <person name="Pritham E.J."/>
            <person name="Richards T.A."/>
            <person name="Rocap G."/>
            <person name="Roy S.W."/>
            <person name="Sarai C."/>
            <person name="Schaack S."/>
            <person name="Shirato S."/>
            <person name="Slamovits C.H."/>
            <person name="Spencer D.F."/>
            <person name="Suzuki S."/>
            <person name="Worden A.Z."/>
            <person name="Zauner S."/>
            <person name="Barry K."/>
            <person name="Bell C."/>
            <person name="Bharti A.K."/>
            <person name="Crow J.A."/>
            <person name="Grimwood J."/>
            <person name="Kramer R."/>
            <person name="Lindquist E."/>
            <person name="Lucas S."/>
            <person name="Salamov A."/>
            <person name="McFadden G.I."/>
            <person name="Lane C.E."/>
            <person name="Keeling P.J."/>
            <person name="Gray M.W."/>
            <person name="Grigoriev I.V."/>
            <person name="Archibald J.M."/>
        </authorList>
    </citation>
    <scope>NUCLEOTIDE SEQUENCE</scope>
    <source>
        <strain evidence="8 10">CCMP2712</strain>
    </source>
</reference>
<evidence type="ECO:0000256" key="5">
    <source>
        <dbReference type="SAM" id="MobiDB-lite"/>
    </source>
</evidence>
<evidence type="ECO:0000256" key="6">
    <source>
        <dbReference type="SAM" id="Phobius"/>
    </source>
</evidence>
<dbReference type="eggNOG" id="KOG1304">
    <property type="taxonomic scope" value="Eukaryota"/>
</dbReference>
<sequence length="599" mass="66245">MEEVKNQGTRHGADGDSLSYQAGALREHHAEHHGPVLDNEHVLGNIIDEQPVKEKISLGGIVFFKSCFGVGILGMPFAFRNSGVTAGIIACFIVAVTTNIATKLLVWTKREMVKIHGEHVASIPHIAAVISPGLGEKWANLVVILCQLGTCIAYNIFLGVSFTAIVEELYPTHNYAEMQTRGYNPYVFFVLCNTMLFCLLVQFKDFARMAPLLIFAQGAMMTAMALVIAHGLVHPSVCDRDADTQVFCRVHWEARWQTFPIFVGIAVFAMEGIPTILAIEDSLERPELFERMFDITQTLVTVVFIGFGVMGYWLYGDNTRSVITLNIHGLWGISVKMLMVVVIFFSYPLQFFPVAQIFSKVAQKFAASPMARRWSTVLGLSGSEVGGGAGEVGAGASKDGEADVEISDRLLSIFKVLGVLVTGLIALCVPHFGHVLSILGSVTFSAITYLIPPILYLKARQGSHHFQMVLLSFLLILFGLSVTAVGLWSNFMGADVWKHEIEKAPPRAGSSEALQAHHIYKQAEGLIKKSSAEANKLEEEERSKWNMGRKGKLENSWTKKPEEAWKRKWIPHPEVRQDEEGGRKAVRVGECGGRKRDER</sequence>
<dbReference type="PANTHER" id="PTHR22950">
    <property type="entry name" value="AMINO ACID TRANSPORTER"/>
    <property type="match status" value="1"/>
</dbReference>
<accession>L1JEM9</accession>
<dbReference type="InterPro" id="IPR013057">
    <property type="entry name" value="AA_transpt_TM"/>
</dbReference>
<evidence type="ECO:0000256" key="3">
    <source>
        <dbReference type="ARBA" id="ARBA00022989"/>
    </source>
</evidence>
<proteinExistence type="predicted"/>
<reference evidence="9" key="3">
    <citation type="submission" date="2015-06" db="UniProtKB">
        <authorList>
            <consortium name="EnsemblProtists"/>
        </authorList>
    </citation>
    <scope>IDENTIFICATION</scope>
</reference>
<evidence type="ECO:0000256" key="1">
    <source>
        <dbReference type="ARBA" id="ARBA00004141"/>
    </source>
</evidence>
<evidence type="ECO:0000313" key="8">
    <source>
        <dbReference type="EMBL" id="EKX46757.1"/>
    </source>
</evidence>
<keyword evidence="3 6" id="KW-1133">Transmembrane helix</keyword>
<dbReference type="EMBL" id="JH992993">
    <property type="protein sequence ID" value="EKX46757.1"/>
    <property type="molecule type" value="Genomic_DNA"/>
</dbReference>
<evidence type="ECO:0000256" key="2">
    <source>
        <dbReference type="ARBA" id="ARBA00022692"/>
    </source>
</evidence>